<evidence type="ECO:0000313" key="3">
    <source>
        <dbReference type="Proteomes" id="UP001443914"/>
    </source>
</evidence>
<sequence>MGKYKIPHTHSSYSFPTQPNTPLPPNTPDWPPSASSSSPSRHPTASPSPDRPPTTTLRPAPLLSIAQQILSPTATPSQSAAIPPQPPVQHCHLQPPSTNAYPHRSPYRRAAPTTAPSSQTLKP</sequence>
<accession>A0AAW1HKM9</accession>
<evidence type="ECO:0000313" key="2">
    <source>
        <dbReference type="EMBL" id="KAK9677297.1"/>
    </source>
</evidence>
<comment type="caution">
    <text evidence="2">The sequence shown here is derived from an EMBL/GenBank/DDBJ whole genome shotgun (WGS) entry which is preliminary data.</text>
</comment>
<proteinExistence type="predicted"/>
<feature type="compositionally biased region" description="Pro residues" evidence="1">
    <location>
        <begin position="19"/>
        <end position="31"/>
    </location>
</feature>
<keyword evidence="3" id="KW-1185">Reference proteome</keyword>
<dbReference type="Proteomes" id="UP001443914">
    <property type="component" value="Unassembled WGS sequence"/>
</dbReference>
<organism evidence="2 3">
    <name type="scientific">Saponaria officinalis</name>
    <name type="common">Common soapwort</name>
    <name type="synonym">Lychnis saponaria</name>
    <dbReference type="NCBI Taxonomy" id="3572"/>
    <lineage>
        <taxon>Eukaryota</taxon>
        <taxon>Viridiplantae</taxon>
        <taxon>Streptophyta</taxon>
        <taxon>Embryophyta</taxon>
        <taxon>Tracheophyta</taxon>
        <taxon>Spermatophyta</taxon>
        <taxon>Magnoliopsida</taxon>
        <taxon>eudicotyledons</taxon>
        <taxon>Gunneridae</taxon>
        <taxon>Pentapetalae</taxon>
        <taxon>Caryophyllales</taxon>
        <taxon>Caryophyllaceae</taxon>
        <taxon>Caryophylleae</taxon>
        <taxon>Saponaria</taxon>
    </lineage>
</organism>
<feature type="compositionally biased region" description="Low complexity" evidence="1">
    <location>
        <begin position="71"/>
        <end position="82"/>
    </location>
</feature>
<reference evidence="2" key="1">
    <citation type="submission" date="2024-03" db="EMBL/GenBank/DDBJ databases">
        <title>WGS assembly of Saponaria officinalis var. Norfolk2.</title>
        <authorList>
            <person name="Jenkins J."/>
            <person name="Shu S."/>
            <person name="Grimwood J."/>
            <person name="Barry K."/>
            <person name="Goodstein D."/>
            <person name="Schmutz J."/>
            <person name="Leebens-Mack J."/>
            <person name="Osbourn A."/>
        </authorList>
    </citation>
    <scope>NUCLEOTIDE SEQUENCE [LARGE SCALE GENOMIC DNA]</scope>
    <source>
        <strain evidence="2">JIC</strain>
    </source>
</reference>
<dbReference type="EMBL" id="JBDFQZ010000011">
    <property type="protein sequence ID" value="KAK9677297.1"/>
    <property type="molecule type" value="Genomic_DNA"/>
</dbReference>
<feature type="compositionally biased region" description="Low complexity" evidence="1">
    <location>
        <begin position="32"/>
        <end position="64"/>
    </location>
</feature>
<gene>
    <name evidence="2" type="ORF">RND81_11G134400</name>
</gene>
<dbReference type="AlphaFoldDB" id="A0AAW1HKM9"/>
<name>A0AAW1HKM9_SAPOF</name>
<protein>
    <submittedName>
        <fullName evidence="2">Uncharacterized protein</fullName>
    </submittedName>
</protein>
<feature type="region of interest" description="Disordered" evidence="1">
    <location>
        <begin position="1"/>
        <end position="123"/>
    </location>
</feature>
<evidence type="ECO:0000256" key="1">
    <source>
        <dbReference type="SAM" id="MobiDB-lite"/>
    </source>
</evidence>
<feature type="compositionally biased region" description="Polar residues" evidence="1">
    <location>
        <begin position="114"/>
        <end position="123"/>
    </location>
</feature>